<feature type="domain" description="RING-type" evidence="6">
    <location>
        <begin position="16"/>
        <end position="56"/>
    </location>
</feature>
<dbReference type="InterPro" id="IPR017907">
    <property type="entry name" value="Znf_RING_CS"/>
</dbReference>
<dbReference type="AlphaFoldDB" id="L5MGG4"/>
<dbReference type="SMART" id="SM00184">
    <property type="entry name" value="RING"/>
    <property type="match status" value="1"/>
</dbReference>
<keyword evidence="2 4" id="KW-0863">Zinc-finger</keyword>
<dbReference type="InterPro" id="IPR050143">
    <property type="entry name" value="TRIM/RBCC"/>
</dbReference>
<organism evidence="8 9">
    <name type="scientific">Myotis davidii</name>
    <name type="common">David's myotis</name>
    <dbReference type="NCBI Taxonomy" id="225400"/>
    <lineage>
        <taxon>Eukaryota</taxon>
        <taxon>Metazoa</taxon>
        <taxon>Chordata</taxon>
        <taxon>Craniata</taxon>
        <taxon>Vertebrata</taxon>
        <taxon>Euteleostomi</taxon>
        <taxon>Mammalia</taxon>
        <taxon>Eutheria</taxon>
        <taxon>Laurasiatheria</taxon>
        <taxon>Chiroptera</taxon>
        <taxon>Yangochiroptera</taxon>
        <taxon>Vespertilionidae</taxon>
        <taxon>Myotis</taxon>
    </lineage>
</organism>
<dbReference type="InterPro" id="IPR013320">
    <property type="entry name" value="ConA-like_dom_sf"/>
</dbReference>
<dbReference type="Pfam" id="PF00622">
    <property type="entry name" value="SPRY"/>
    <property type="match status" value="1"/>
</dbReference>
<dbReference type="Gene3D" id="2.60.120.920">
    <property type="match status" value="1"/>
</dbReference>
<keyword evidence="3" id="KW-0862">Zinc</keyword>
<dbReference type="PROSITE" id="PS50188">
    <property type="entry name" value="B302_SPRY"/>
    <property type="match status" value="1"/>
</dbReference>
<dbReference type="Pfam" id="PF13765">
    <property type="entry name" value="PRY"/>
    <property type="match status" value="1"/>
</dbReference>
<reference evidence="9" key="1">
    <citation type="journal article" date="2013" name="Science">
        <title>Comparative analysis of bat genomes provides insight into the evolution of flight and immunity.</title>
        <authorList>
            <person name="Zhang G."/>
            <person name="Cowled C."/>
            <person name="Shi Z."/>
            <person name="Huang Z."/>
            <person name="Bishop-Lilly K.A."/>
            <person name="Fang X."/>
            <person name="Wynne J.W."/>
            <person name="Xiong Z."/>
            <person name="Baker M.L."/>
            <person name="Zhao W."/>
            <person name="Tachedjian M."/>
            <person name="Zhu Y."/>
            <person name="Zhou P."/>
            <person name="Jiang X."/>
            <person name="Ng J."/>
            <person name="Yang L."/>
            <person name="Wu L."/>
            <person name="Xiao J."/>
            <person name="Feng Y."/>
            <person name="Chen Y."/>
            <person name="Sun X."/>
            <person name="Zhang Y."/>
            <person name="Marsh G.A."/>
            <person name="Crameri G."/>
            <person name="Broder C.C."/>
            <person name="Frey K.G."/>
            <person name="Wang L.F."/>
            <person name="Wang J."/>
        </authorList>
    </citation>
    <scope>NUCLEOTIDE SEQUENCE [LARGE SCALE GENOMIC DNA]</scope>
</reference>
<dbReference type="PRINTS" id="PR01407">
    <property type="entry name" value="BUTYPHLNCDUF"/>
</dbReference>
<feature type="coiled-coil region" evidence="5">
    <location>
        <begin position="146"/>
        <end position="181"/>
    </location>
</feature>
<dbReference type="InterPro" id="IPR001841">
    <property type="entry name" value="Znf_RING"/>
</dbReference>
<evidence type="ECO:0000259" key="7">
    <source>
        <dbReference type="PROSITE" id="PS50188"/>
    </source>
</evidence>
<dbReference type="InterPro" id="IPR003879">
    <property type="entry name" value="Butyrophylin_SPRY"/>
</dbReference>
<dbReference type="InterPro" id="IPR001870">
    <property type="entry name" value="B30.2/SPRY"/>
</dbReference>
<evidence type="ECO:0000313" key="8">
    <source>
        <dbReference type="EMBL" id="ELK37714.1"/>
    </source>
</evidence>
<dbReference type="InterPro" id="IPR003877">
    <property type="entry name" value="SPRY_dom"/>
</dbReference>
<dbReference type="Proteomes" id="UP000010556">
    <property type="component" value="Unassembled WGS sequence"/>
</dbReference>
<sequence length="484" mass="54013">MSTSDLMENLREELTCFICLDYFTSPVTTECGHSFCLVCLLRSWEQHNTPFSCPECWRTLEAPHFQPNERLGRLAGIGKQLRSQVLQSEDQQGPYGRMLAATMMHPGDDQGVNAFSSQCHGINRMSLSNEAEEHHKVVVSEYVKMHQFLKEEEQLHLQLLEKEERENLKKLRDNEIKLIQQVRGLSKMIGQIESMCQNSSIASLETGHLTDILLDGRPSGQSCSGCKGQGGQAATVACSGSSSRVMGAMASPDRPGRLPQKEMEEALERSEPLLLQCPETTSTELSLCHITGMREMLRKFHADITLDPDTANAYLVLSEDLKSVRYGGIRQKLPDNPERFDQSATVLGAQSFTCGRHYWEVEVGNKTEWEVGICKDSVSRKGNLPKPPGDLFSLIGLKIGDDYSLWVSSPLKGQHVREPVQKVGVFLDYESGHIAFYNVTDESLIYSFPPDSFEEALRPIFSPCLPNEGTNTGPLTICSLNSYV</sequence>
<evidence type="ECO:0000313" key="9">
    <source>
        <dbReference type="Proteomes" id="UP000010556"/>
    </source>
</evidence>
<evidence type="ECO:0000256" key="1">
    <source>
        <dbReference type="ARBA" id="ARBA00022723"/>
    </source>
</evidence>
<accession>L5MGG4</accession>
<evidence type="ECO:0000256" key="3">
    <source>
        <dbReference type="ARBA" id="ARBA00022833"/>
    </source>
</evidence>
<dbReference type="SMART" id="SM00449">
    <property type="entry name" value="SPRY"/>
    <property type="match status" value="1"/>
</dbReference>
<dbReference type="PROSITE" id="PS50089">
    <property type="entry name" value="ZF_RING_2"/>
    <property type="match status" value="1"/>
</dbReference>
<gene>
    <name evidence="8" type="ORF">MDA_GLEAN10019670</name>
</gene>
<keyword evidence="5" id="KW-0175">Coiled coil</keyword>
<dbReference type="GO" id="GO:0008270">
    <property type="term" value="F:zinc ion binding"/>
    <property type="evidence" value="ECO:0007669"/>
    <property type="project" value="UniProtKB-KW"/>
</dbReference>
<dbReference type="CDD" id="cd16594">
    <property type="entry name" value="RING-HC_TRIM7-like_C-IV"/>
    <property type="match status" value="1"/>
</dbReference>
<dbReference type="InterPro" id="IPR006574">
    <property type="entry name" value="PRY"/>
</dbReference>
<dbReference type="Pfam" id="PF15227">
    <property type="entry name" value="zf-C3HC4_4"/>
    <property type="match status" value="1"/>
</dbReference>
<evidence type="ECO:0000259" key="6">
    <source>
        <dbReference type="PROSITE" id="PS50089"/>
    </source>
</evidence>
<evidence type="ECO:0000256" key="5">
    <source>
        <dbReference type="SAM" id="Coils"/>
    </source>
</evidence>
<dbReference type="SUPFAM" id="SSF49899">
    <property type="entry name" value="Concanavalin A-like lectins/glucanases"/>
    <property type="match status" value="1"/>
</dbReference>
<dbReference type="InterPro" id="IPR013083">
    <property type="entry name" value="Znf_RING/FYVE/PHD"/>
</dbReference>
<dbReference type="CDD" id="cd13733">
    <property type="entry name" value="SPRY_PRY_C-I_1"/>
    <property type="match status" value="1"/>
</dbReference>
<proteinExistence type="predicted"/>
<dbReference type="PROSITE" id="PS00518">
    <property type="entry name" value="ZF_RING_1"/>
    <property type="match status" value="1"/>
</dbReference>
<evidence type="ECO:0000256" key="4">
    <source>
        <dbReference type="PROSITE-ProRule" id="PRU00175"/>
    </source>
</evidence>
<protein>
    <submittedName>
        <fullName evidence="8">Putative E3 ubiquitin-protein ligase TRIML1</fullName>
    </submittedName>
</protein>
<dbReference type="SMART" id="SM00589">
    <property type="entry name" value="PRY"/>
    <property type="match status" value="1"/>
</dbReference>
<dbReference type="PANTHER" id="PTHR24103">
    <property type="entry name" value="E3 UBIQUITIN-PROTEIN LIGASE TRIM"/>
    <property type="match status" value="1"/>
</dbReference>
<evidence type="ECO:0000256" key="2">
    <source>
        <dbReference type="ARBA" id="ARBA00022771"/>
    </source>
</evidence>
<keyword evidence="9" id="KW-1185">Reference proteome</keyword>
<dbReference type="FunFam" id="2.60.120.920:FF:000040">
    <property type="entry name" value="Ret finger protein-like 4A"/>
    <property type="match status" value="1"/>
</dbReference>
<keyword evidence="1" id="KW-0479">Metal-binding</keyword>
<dbReference type="GO" id="GO:0005737">
    <property type="term" value="C:cytoplasm"/>
    <property type="evidence" value="ECO:0007669"/>
    <property type="project" value="UniProtKB-ARBA"/>
</dbReference>
<dbReference type="Gene3D" id="3.30.40.10">
    <property type="entry name" value="Zinc/RING finger domain, C3HC4 (zinc finger)"/>
    <property type="match status" value="1"/>
</dbReference>
<dbReference type="InterPro" id="IPR043136">
    <property type="entry name" value="B30.2/SPRY_sf"/>
</dbReference>
<feature type="domain" description="B30.2/SPRY" evidence="7">
    <location>
        <begin position="283"/>
        <end position="477"/>
    </location>
</feature>
<name>L5MGG4_MYODS</name>
<dbReference type="SUPFAM" id="SSF57850">
    <property type="entry name" value="RING/U-box"/>
    <property type="match status" value="1"/>
</dbReference>
<dbReference type="EMBL" id="KB100139">
    <property type="protein sequence ID" value="ELK37714.1"/>
    <property type="molecule type" value="Genomic_DNA"/>
</dbReference>